<organism evidence="2 3">
    <name type="scientific">Algoriphagus zhangzhouensis</name>
    <dbReference type="NCBI Taxonomy" id="1073327"/>
    <lineage>
        <taxon>Bacteria</taxon>
        <taxon>Pseudomonadati</taxon>
        <taxon>Bacteroidota</taxon>
        <taxon>Cytophagia</taxon>
        <taxon>Cytophagales</taxon>
        <taxon>Cyclobacteriaceae</taxon>
        <taxon>Algoriphagus</taxon>
    </lineage>
</organism>
<keyword evidence="1" id="KW-0732">Signal</keyword>
<dbReference type="AlphaFoldDB" id="A0A1M7ZK33"/>
<reference evidence="3" key="1">
    <citation type="submission" date="2016-12" db="EMBL/GenBank/DDBJ databases">
        <authorList>
            <person name="Varghese N."/>
            <person name="Submissions S."/>
        </authorList>
    </citation>
    <scope>NUCLEOTIDE SEQUENCE [LARGE SCALE GENOMIC DNA]</scope>
    <source>
        <strain evidence="3">DSM 25035</strain>
    </source>
</reference>
<dbReference type="PROSITE" id="PS51257">
    <property type="entry name" value="PROKAR_LIPOPROTEIN"/>
    <property type="match status" value="1"/>
</dbReference>
<sequence>MKYLSLAFPILLLFISSCLRVTDENCKTIQTSNSHFQDSISSGLEIEGGIYSVSIKLKGKLENDIHFNEFSFPAGDLDTLIKNRDQYSPTFHYEISNEAGGNVELDVCVSFAY</sequence>
<dbReference type="RefSeq" id="WP_073573405.1">
    <property type="nucleotide sequence ID" value="NZ_FRXN01000006.1"/>
</dbReference>
<evidence type="ECO:0000256" key="1">
    <source>
        <dbReference type="SAM" id="SignalP"/>
    </source>
</evidence>
<evidence type="ECO:0000313" key="3">
    <source>
        <dbReference type="Proteomes" id="UP000184609"/>
    </source>
</evidence>
<gene>
    <name evidence="2" type="ORF">SAMN04488108_3812</name>
</gene>
<accession>A0A1M7ZK33</accession>
<dbReference type="OrthoDB" id="826036at2"/>
<protein>
    <submittedName>
        <fullName evidence="2">Uncharacterized protein</fullName>
    </submittedName>
</protein>
<name>A0A1M7ZK33_9BACT</name>
<keyword evidence="3" id="KW-1185">Reference proteome</keyword>
<dbReference type="Proteomes" id="UP000184609">
    <property type="component" value="Unassembled WGS sequence"/>
</dbReference>
<dbReference type="EMBL" id="FRXN01000006">
    <property type="protein sequence ID" value="SHO65026.1"/>
    <property type="molecule type" value="Genomic_DNA"/>
</dbReference>
<dbReference type="STRING" id="1073327.SAMN04488108_3812"/>
<evidence type="ECO:0000313" key="2">
    <source>
        <dbReference type="EMBL" id="SHO65026.1"/>
    </source>
</evidence>
<feature type="chain" id="PRO_5012387546" evidence="1">
    <location>
        <begin position="22"/>
        <end position="113"/>
    </location>
</feature>
<proteinExistence type="predicted"/>
<feature type="signal peptide" evidence="1">
    <location>
        <begin position="1"/>
        <end position="21"/>
    </location>
</feature>